<name>A0ABY8KYR0_9FLAO</name>
<gene>
    <name evidence="1" type="ORF">QCQ61_03205</name>
</gene>
<sequence length="58" mass="6668">MLSSYENEKQCASKTPVEYSRLKEGISVTIEKFNTAYKPVEINGSKMKQLLYGINEYD</sequence>
<reference evidence="1 2" key="1">
    <citation type="submission" date="2023-04" db="EMBL/GenBank/DDBJ databases">
        <title>Taxonomic identification of the Arctic strain Aequorivita sp. nov. and transcriptomic analysis in response to temperature stress.</title>
        <authorList>
            <person name="Liu W."/>
            <person name="Cong B."/>
            <person name="Lin J."/>
        </authorList>
    </citation>
    <scope>NUCLEOTIDE SEQUENCE [LARGE SCALE GENOMIC DNA]</scope>
    <source>
        <strain evidence="1 2">Ant34-E75</strain>
    </source>
</reference>
<dbReference type="Proteomes" id="UP001238523">
    <property type="component" value="Chromosome"/>
</dbReference>
<dbReference type="RefSeq" id="WP_279449273.1">
    <property type="nucleotide sequence ID" value="NZ_CP122379.1"/>
</dbReference>
<organism evidence="1 2">
    <name type="scientific">Aequorivita marisscotiae</name>
    <dbReference type="NCBI Taxonomy" id="3040348"/>
    <lineage>
        <taxon>Bacteria</taxon>
        <taxon>Pseudomonadati</taxon>
        <taxon>Bacteroidota</taxon>
        <taxon>Flavobacteriia</taxon>
        <taxon>Flavobacteriales</taxon>
        <taxon>Flavobacteriaceae</taxon>
        <taxon>Aequorivita</taxon>
    </lineage>
</organism>
<evidence type="ECO:0000313" key="2">
    <source>
        <dbReference type="Proteomes" id="UP001238523"/>
    </source>
</evidence>
<evidence type="ECO:0000313" key="1">
    <source>
        <dbReference type="EMBL" id="WGF93200.1"/>
    </source>
</evidence>
<accession>A0ABY8KYR0</accession>
<keyword evidence="2" id="KW-1185">Reference proteome</keyword>
<proteinExistence type="predicted"/>
<dbReference type="EMBL" id="CP122379">
    <property type="protein sequence ID" value="WGF93200.1"/>
    <property type="molecule type" value="Genomic_DNA"/>
</dbReference>
<protein>
    <submittedName>
        <fullName evidence="1">Uncharacterized protein</fullName>
    </submittedName>
</protein>